<organism evidence="1 2">
    <name type="scientific">[Pantoea] beijingensis</name>
    <dbReference type="NCBI Taxonomy" id="1324864"/>
    <lineage>
        <taxon>Bacteria</taxon>
        <taxon>Pseudomonadati</taxon>
        <taxon>Pseudomonadota</taxon>
        <taxon>Gammaproteobacteria</taxon>
        <taxon>Enterobacterales</taxon>
        <taxon>Erwiniaceae</taxon>
        <taxon>Erwinia</taxon>
    </lineage>
</organism>
<dbReference type="GO" id="GO:0030973">
    <property type="term" value="F:molybdate ion binding"/>
    <property type="evidence" value="ECO:0007669"/>
    <property type="project" value="TreeGrafter"/>
</dbReference>
<dbReference type="Gene3D" id="3.40.190.10">
    <property type="entry name" value="Periplasmic binding protein-like II"/>
    <property type="match status" value="2"/>
</dbReference>
<dbReference type="EMBL" id="JMEE01000035">
    <property type="protein sequence ID" value="RWR01648.1"/>
    <property type="molecule type" value="Genomic_DNA"/>
</dbReference>
<gene>
    <name evidence="1" type="ORF">ED28_12680</name>
</gene>
<keyword evidence="2" id="KW-1185">Reference proteome</keyword>
<dbReference type="Proteomes" id="UP000288794">
    <property type="component" value="Unassembled WGS sequence"/>
</dbReference>
<dbReference type="InterPro" id="IPR050682">
    <property type="entry name" value="ModA/WtpA"/>
</dbReference>
<protein>
    <submittedName>
        <fullName evidence="1">Molybdenum ABC transporter substrate-binding protein</fullName>
    </submittedName>
</protein>
<dbReference type="PANTHER" id="PTHR30632:SF0">
    <property type="entry name" value="SULFATE-BINDING PROTEIN"/>
    <property type="match status" value="1"/>
</dbReference>
<dbReference type="Pfam" id="PF13531">
    <property type="entry name" value="SBP_bac_11"/>
    <property type="match status" value="1"/>
</dbReference>
<comment type="caution">
    <text evidence="1">The sequence shown here is derived from an EMBL/GenBank/DDBJ whole genome shotgun (WGS) entry which is preliminary data.</text>
</comment>
<evidence type="ECO:0000313" key="2">
    <source>
        <dbReference type="Proteomes" id="UP000288794"/>
    </source>
</evidence>
<name>A0A443IBS8_9GAMM</name>
<accession>A0A443IBS8</accession>
<reference evidence="1 2" key="1">
    <citation type="submission" date="2014-04" db="EMBL/GenBank/DDBJ databases">
        <title>Draft genome sequence of Pantoea beijingensis strain LMG 27579, an emerging pathogen to Pleurotus eryngii with potential industrial application.</title>
        <authorList>
            <person name="Xu F."/>
            <person name="Liu Y."/>
            <person name="Wang S."/>
            <person name="Yin Y."/>
            <person name="Ma Y."/>
            <person name="Zhao S."/>
            <person name="Rong C."/>
        </authorList>
    </citation>
    <scope>NUCLEOTIDE SEQUENCE [LARGE SCALE GENOMIC DNA]</scope>
    <source>
        <strain evidence="1 2">LMG 27579</strain>
    </source>
</reference>
<dbReference type="AlphaFoldDB" id="A0A443IBS8"/>
<dbReference type="GO" id="GO:0015689">
    <property type="term" value="P:molybdate ion transport"/>
    <property type="evidence" value="ECO:0007669"/>
    <property type="project" value="TreeGrafter"/>
</dbReference>
<evidence type="ECO:0000313" key="1">
    <source>
        <dbReference type="EMBL" id="RWR01648.1"/>
    </source>
</evidence>
<proteinExistence type="predicted"/>
<dbReference type="RefSeq" id="WP_128178434.1">
    <property type="nucleotide sequence ID" value="NZ_CP071409.1"/>
</dbReference>
<sequence>METIRVLAAGSLRLVWPDILTAFAQLSAQPVTTAFGPAGLLRQRIELAESCDLFVSANVTHPQTLLDTGKALSVMIFSHNQLCLTMSQRLAQQQRTWIDLLSDPALQVATSTPISDPSGDYTWALFNHIEKNHPEAGKALKQRARALVGGADSLVVPEGELAAEWIIRQQLADIFIGYQSYALRLCNCDNIAVMEIPASYQIRANYAFAVCHPRAQLLASFLVSERAQSILEREGFIPLNR</sequence>
<dbReference type="SUPFAM" id="SSF53850">
    <property type="entry name" value="Periplasmic binding protein-like II"/>
    <property type="match status" value="1"/>
</dbReference>
<dbReference type="PANTHER" id="PTHR30632">
    <property type="entry name" value="MOLYBDATE-BINDING PERIPLASMIC PROTEIN"/>
    <property type="match status" value="1"/>
</dbReference>